<evidence type="ECO:0000313" key="12">
    <source>
        <dbReference type="Proteomes" id="UP000076079"/>
    </source>
</evidence>
<dbReference type="InterPro" id="IPR023408">
    <property type="entry name" value="MscS_beta-dom_sf"/>
</dbReference>
<dbReference type="OrthoDB" id="9809206at2"/>
<reference evidence="11 12" key="1">
    <citation type="journal article" date="2016" name="Genome Announc.">
        <title>First Complete Genome Sequence of a Subdivision 6 Acidobacterium Strain.</title>
        <authorList>
            <person name="Huang S."/>
            <person name="Vieira S."/>
            <person name="Bunk B."/>
            <person name="Riedel T."/>
            <person name="Sproer C."/>
            <person name="Overmann J."/>
        </authorList>
    </citation>
    <scope>NUCLEOTIDE SEQUENCE [LARGE SCALE GENOMIC DNA]</scope>
    <source>
        <strain evidence="12">DSM 100886 HEG_-6_39</strain>
    </source>
</reference>
<keyword evidence="5 7" id="KW-1133">Transmembrane helix</keyword>
<dbReference type="SUPFAM" id="SSF82689">
    <property type="entry name" value="Mechanosensitive channel protein MscS (YggB), C-terminal domain"/>
    <property type="match status" value="1"/>
</dbReference>
<dbReference type="SUPFAM" id="SSF82861">
    <property type="entry name" value="Mechanosensitive channel protein MscS (YggB), transmembrane region"/>
    <property type="match status" value="1"/>
</dbReference>
<feature type="transmembrane region" description="Helical" evidence="7">
    <location>
        <begin position="71"/>
        <end position="94"/>
    </location>
</feature>
<feature type="transmembrane region" description="Helical" evidence="7">
    <location>
        <begin position="162"/>
        <end position="181"/>
    </location>
</feature>
<evidence type="ECO:0000256" key="1">
    <source>
        <dbReference type="ARBA" id="ARBA00004651"/>
    </source>
</evidence>
<dbReference type="Gene3D" id="2.30.30.60">
    <property type="match status" value="1"/>
</dbReference>
<proteinExistence type="inferred from homology"/>
<evidence type="ECO:0000256" key="6">
    <source>
        <dbReference type="ARBA" id="ARBA00023136"/>
    </source>
</evidence>
<dbReference type="SUPFAM" id="SSF50182">
    <property type="entry name" value="Sm-like ribonucleoproteins"/>
    <property type="match status" value="1"/>
</dbReference>
<evidence type="ECO:0000259" key="10">
    <source>
        <dbReference type="Pfam" id="PF21088"/>
    </source>
</evidence>
<dbReference type="PATRIC" id="fig|1813736.3.peg.3467"/>
<evidence type="ECO:0000256" key="7">
    <source>
        <dbReference type="SAM" id="Phobius"/>
    </source>
</evidence>
<dbReference type="RefSeq" id="WP_110171718.1">
    <property type="nucleotide sequence ID" value="NZ_CP015136.1"/>
</dbReference>
<dbReference type="InterPro" id="IPR011014">
    <property type="entry name" value="MscS_channel_TM-2"/>
</dbReference>
<organism evidence="11 12">
    <name type="scientific">Luteitalea pratensis</name>
    <dbReference type="NCBI Taxonomy" id="1855912"/>
    <lineage>
        <taxon>Bacteria</taxon>
        <taxon>Pseudomonadati</taxon>
        <taxon>Acidobacteriota</taxon>
        <taxon>Vicinamibacteria</taxon>
        <taxon>Vicinamibacterales</taxon>
        <taxon>Vicinamibacteraceae</taxon>
        <taxon>Luteitalea</taxon>
    </lineage>
</organism>
<dbReference type="PANTHER" id="PTHR30460">
    <property type="entry name" value="MODERATE CONDUCTANCE MECHANOSENSITIVE CHANNEL YBIO"/>
    <property type="match status" value="1"/>
</dbReference>
<dbReference type="Pfam" id="PF21082">
    <property type="entry name" value="MS_channel_3rd"/>
    <property type="match status" value="1"/>
</dbReference>
<dbReference type="AlphaFoldDB" id="A0A143PPE7"/>
<dbReference type="InterPro" id="IPR006685">
    <property type="entry name" value="MscS_channel_2nd"/>
</dbReference>
<evidence type="ECO:0000256" key="3">
    <source>
        <dbReference type="ARBA" id="ARBA00022475"/>
    </source>
</evidence>
<comment type="subcellular location">
    <subcellularLocation>
        <location evidence="1">Cell membrane</location>
        <topology evidence="1">Multi-pass membrane protein</topology>
    </subcellularLocation>
</comment>
<evidence type="ECO:0000259" key="9">
    <source>
        <dbReference type="Pfam" id="PF21082"/>
    </source>
</evidence>
<dbReference type="STRING" id="1855912.LuPra_03261"/>
<feature type="transmembrane region" description="Helical" evidence="7">
    <location>
        <begin position="114"/>
        <end position="134"/>
    </location>
</feature>
<protein>
    <submittedName>
        <fullName evidence="11">Putative MscS family protein YkuT</fullName>
    </submittedName>
</protein>
<keyword evidence="4 7" id="KW-0812">Transmembrane</keyword>
<dbReference type="InterPro" id="IPR045276">
    <property type="entry name" value="YbiO_bact"/>
</dbReference>
<feature type="domain" description="Mechanosensitive ion channel MscS" evidence="8">
    <location>
        <begin position="208"/>
        <end position="271"/>
    </location>
</feature>
<sequence length="393" mass="42254">MNSATQAAVDGLFSGYPYWARMTLAAVTALAVAYLFAELVTRVVAGLVNRAHQRVPGDVTHGRTTRTGLRVVRGIVTLLVGAVLIFPAVSLVGIRPRVGLTPERLGEWLTGSGLRIALIALLSWLVIHVVGIVAGRLESSIGTATTVDVIERAKRARTLGTLVQNTVYVMVSTIALLMILRELNVDITPILTGAGIVGLAVGFGAQSLVKDIISGFFLILEDQIRVGDVANIDGTGGLVERITLRTIILRDETGAVHVIPNGSIQRLSNLTKDFSYYVSSISVSVREDTDRVARVLTEVADELLQDPAFSPYMLGPLEVLGVDRFNDTSADVKVRLKAVPSKQWVVGREFLRRVKRAFETQKVALPATNRTLVIEGTPALLPDDTGKPGPPQA</sequence>
<dbReference type="Gene3D" id="1.10.287.1260">
    <property type="match status" value="1"/>
</dbReference>
<evidence type="ECO:0000256" key="2">
    <source>
        <dbReference type="ARBA" id="ARBA00008017"/>
    </source>
</evidence>
<reference evidence="12" key="2">
    <citation type="submission" date="2016-04" db="EMBL/GenBank/DDBJ databases">
        <title>First Complete Genome Sequence of a Subdivision 6 Acidobacterium.</title>
        <authorList>
            <person name="Huang S."/>
            <person name="Vieira S."/>
            <person name="Bunk B."/>
            <person name="Riedel T."/>
            <person name="Sproeer C."/>
            <person name="Overmann J."/>
        </authorList>
    </citation>
    <scope>NUCLEOTIDE SEQUENCE [LARGE SCALE GENOMIC DNA]</scope>
    <source>
        <strain evidence="12">DSM 100886 HEG_-6_39</strain>
    </source>
</reference>
<evidence type="ECO:0000256" key="4">
    <source>
        <dbReference type="ARBA" id="ARBA00022692"/>
    </source>
</evidence>
<gene>
    <name evidence="11" type="primary">ykuT</name>
    <name evidence="11" type="ORF">LuPra_03261</name>
</gene>
<feature type="domain" description="Mechanosensitive ion channel MscS C-terminal" evidence="9">
    <location>
        <begin position="280"/>
        <end position="363"/>
    </location>
</feature>
<evidence type="ECO:0000256" key="5">
    <source>
        <dbReference type="ARBA" id="ARBA00022989"/>
    </source>
</evidence>
<dbReference type="Pfam" id="PF00924">
    <property type="entry name" value="MS_channel_2nd"/>
    <property type="match status" value="1"/>
</dbReference>
<dbReference type="PANTHER" id="PTHR30460:SF0">
    <property type="entry name" value="MODERATE CONDUCTANCE MECHANOSENSITIVE CHANNEL YBIO"/>
    <property type="match status" value="1"/>
</dbReference>
<feature type="transmembrane region" description="Helical" evidence="7">
    <location>
        <begin position="18"/>
        <end position="37"/>
    </location>
</feature>
<dbReference type="GO" id="GO:0005886">
    <property type="term" value="C:plasma membrane"/>
    <property type="evidence" value="ECO:0007669"/>
    <property type="project" value="UniProtKB-SubCell"/>
</dbReference>
<feature type="domain" description="Mechanosensitive ion channel transmembrane helices 2/3" evidence="10">
    <location>
        <begin position="167"/>
        <end position="206"/>
    </location>
</feature>
<dbReference type="GO" id="GO:0008381">
    <property type="term" value="F:mechanosensitive monoatomic ion channel activity"/>
    <property type="evidence" value="ECO:0007669"/>
    <property type="project" value="InterPro"/>
</dbReference>
<dbReference type="EMBL" id="CP015136">
    <property type="protein sequence ID" value="AMY10033.1"/>
    <property type="molecule type" value="Genomic_DNA"/>
</dbReference>
<evidence type="ECO:0000313" key="11">
    <source>
        <dbReference type="EMBL" id="AMY10033.1"/>
    </source>
</evidence>
<dbReference type="KEGG" id="abac:LuPra_03261"/>
<feature type="transmembrane region" description="Helical" evidence="7">
    <location>
        <begin position="187"/>
        <end position="209"/>
    </location>
</feature>
<keyword evidence="12" id="KW-1185">Reference proteome</keyword>
<dbReference type="InterPro" id="IPR011066">
    <property type="entry name" value="MscS_channel_C_sf"/>
</dbReference>
<dbReference type="Pfam" id="PF21088">
    <property type="entry name" value="MS_channel_1st"/>
    <property type="match status" value="1"/>
</dbReference>
<keyword evidence="3" id="KW-1003">Cell membrane</keyword>
<comment type="similarity">
    <text evidence="2">Belongs to the MscS (TC 1.A.23) family.</text>
</comment>
<dbReference type="InterPro" id="IPR049142">
    <property type="entry name" value="MS_channel_1st"/>
</dbReference>
<dbReference type="InterPro" id="IPR010920">
    <property type="entry name" value="LSM_dom_sf"/>
</dbReference>
<dbReference type="InterPro" id="IPR049278">
    <property type="entry name" value="MS_channel_C"/>
</dbReference>
<dbReference type="Proteomes" id="UP000076079">
    <property type="component" value="Chromosome"/>
</dbReference>
<evidence type="ECO:0000259" key="8">
    <source>
        <dbReference type="Pfam" id="PF00924"/>
    </source>
</evidence>
<keyword evidence="6 7" id="KW-0472">Membrane</keyword>
<name>A0A143PPE7_LUTPR</name>
<accession>A0A143PPE7</accession>
<dbReference type="Gene3D" id="3.30.70.100">
    <property type="match status" value="1"/>
</dbReference>